<feature type="compositionally biased region" description="Polar residues" evidence="1">
    <location>
        <begin position="83"/>
        <end position="95"/>
    </location>
</feature>
<evidence type="ECO:0000313" key="3">
    <source>
        <dbReference type="EMBL" id="TWT84768.1"/>
    </source>
</evidence>
<feature type="chain" id="PRO_5023063580" evidence="2">
    <location>
        <begin position="25"/>
        <end position="129"/>
    </location>
</feature>
<feature type="signal peptide" evidence="2">
    <location>
        <begin position="1"/>
        <end position="24"/>
    </location>
</feature>
<evidence type="ECO:0000256" key="2">
    <source>
        <dbReference type="SAM" id="SignalP"/>
    </source>
</evidence>
<protein>
    <submittedName>
        <fullName evidence="3">Uncharacterized protein</fullName>
    </submittedName>
</protein>
<keyword evidence="2" id="KW-0732">Signal</keyword>
<feature type="compositionally biased region" description="Polar residues" evidence="1">
    <location>
        <begin position="53"/>
        <end position="75"/>
    </location>
</feature>
<dbReference type="OrthoDB" id="9952331at2"/>
<dbReference type="RefSeq" id="WP_146402634.1">
    <property type="nucleotide sequence ID" value="NZ_SJPJ01000001.1"/>
</dbReference>
<reference evidence="3 4" key="1">
    <citation type="submission" date="2019-02" db="EMBL/GenBank/DDBJ databases">
        <title>Deep-cultivation of Planctomycetes and their phenomic and genomic characterization uncovers novel biology.</title>
        <authorList>
            <person name="Wiegand S."/>
            <person name="Jogler M."/>
            <person name="Boedeker C."/>
            <person name="Pinto D."/>
            <person name="Vollmers J."/>
            <person name="Rivas-Marin E."/>
            <person name="Kohn T."/>
            <person name="Peeters S.H."/>
            <person name="Heuer A."/>
            <person name="Rast P."/>
            <person name="Oberbeckmann S."/>
            <person name="Bunk B."/>
            <person name="Jeske O."/>
            <person name="Meyerdierks A."/>
            <person name="Storesund J.E."/>
            <person name="Kallscheuer N."/>
            <person name="Luecker S."/>
            <person name="Lage O.M."/>
            <person name="Pohl T."/>
            <person name="Merkel B.J."/>
            <person name="Hornburger P."/>
            <person name="Mueller R.-W."/>
            <person name="Bruemmer F."/>
            <person name="Labrenz M."/>
            <person name="Spormann A.M."/>
            <person name="Op Den Camp H."/>
            <person name="Overmann J."/>
            <person name="Amann R."/>
            <person name="Jetten M.S.M."/>
            <person name="Mascher T."/>
            <person name="Medema M.H."/>
            <person name="Devos D.P."/>
            <person name="Kaster A.-K."/>
            <person name="Ovreas L."/>
            <person name="Rohde M."/>
            <person name="Galperin M.Y."/>
            <person name="Jogler C."/>
        </authorList>
    </citation>
    <scope>NUCLEOTIDE SEQUENCE [LARGE SCALE GENOMIC DNA]</scope>
    <source>
        <strain evidence="3 4">CA13</strain>
    </source>
</reference>
<evidence type="ECO:0000256" key="1">
    <source>
        <dbReference type="SAM" id="MobiDB-lite"/>
    </source>
</evidence>
<keyword evidence="4" id="KW-1185">Reference proteome</keyword>
<gene>
    <name evidence="3" type="ORF">CA13_62480</name>
</gene>
<evidence type="ECO:0000313" key="4">
    <source>
        <dbReference type="Proteomes" id="UP000315010"/>
    </source>
</evidence>
<feature type="region of interest" description="Disordered" evidence="1">
    <location>
        <begin position="27"/>
        <end position="95"/>
    </location>
</feature>
<organism evidence="3 4">
    <name type="scientific">Novipirellula herctigrandis</name>
    <dbReference type="NCBI Taxonomy" id="2527986"/>
    <lineage>
        <taxon>Bacteria</taxon>
        <taxon>Pseudomonadati</taxon>
        <taxon>Planctomycetota</taxon>
        <taxon>Planctomycetia</taxon>
        <taxon>Pirellulales</taxon>
        <taxon>Pirellulaceae</taxon>
        <taxon>Novipirellula</taxon>
    </lineage>
</organism>
<name>A0A5C5ZC97_9BACT</name>
<proteinExistence type="predicted"/>
<dbReference type="EMBL" id="SJPJ01000001">
    <property type="protein sequence ID" value="TWT84768.1"/>
    <property type="molecule type" value="Genomic_DNA"/>
</dbReference>
<comment type="caution">
    <text evidence="3">The sequence shown here is derived from an EMBL/GenBank/DDBJ whole genome shotgun (WGS) entry which is preliminary data.</text>
</comment>
<dbReference type="Proteomes" id="UP000315010">
    <property type="component" value="Unassembled WGS sequence"/>
</dbReference>
<dbReference type="AlphaFoldDB" id="A0A5C5ZC97"/>
<sequence precursor="true">MKRLLLVIAVALTTTCLISETTQAQWSNSSTTSSSSSYSKSWGSSQGIGPNGYYNNNFSTEESKGSVTQNNSYTNPWGGGNTGSTQNWGSKKTSFNNSGATPWGGAYNNSGGSFNSFNNGQTWNNNFRW</sequence>
<accession>A0A5C5ZC97</accession>
<feature type="compositionally biased region" description="Low complexity" evidence="1">
    <location>
        <begin position="27"/>
        <end position="45"/>
    </location>
</feature>